<evidence type="ECO:0000259" key="1">
    <source>
        <dbReference type="Pfam" id="PF04773"/>
    </source>
</evidence>
<dbReference type="GO" id="GO:0016989">
    <property type="term" value="F:sigma factor antagonist activity"/>
    <property type="evidence" value="ECO:0007669"/>
    <property type="project" value="TreeGrafter"/>
</dbReference>
<dbReference type="EMBL" id="FRXN01000001">
    <property type="protein sequence ID" value="SHO60965.1"/>
    <property type="molecule type" value="Genomic_DNA"/>
</dbReference>
<dbReference type="PANTHER" id="PTHR30273:SF2">
    <property type="entry name" value="PROTEIN FECR"/>
    <property type="match status" value="1"/>
</dbReference>
<dbReference type="STRING" id="1073327.SAMN04488108_1146"/>
<organism evidence="3 4">
    <name type="scientific">Algoriphagus zhangzhouensis</name>
    <dbReference type="NCBI Taxonomy" id="1073327"/>
    <lineage>
        <taxon>Bacteria</taxon>
        <taxon>Pseudomonadati</taxon>
        <taxon>Bacteroidota</taxon>
        <taxon>Cytophagia</taxon>
        <taxon>Cytophagales</taxon>
        <taxon>Cyclobacteriaceae</taxon>
        <taxon>Algoriphagus</taxon>
    </lineage>
</organism>
<gene>
    <name evidence="3" type="ORF">SAMN04488108_1146</name>
</gene>
<evidence type="ECO:0000259" key="2">
    <source>
        <dbReference type="Pfam" id="PF16344"/>
    </source>
</evidence>
<dbReference type="AlphaFoldDB" id="A0A1M7Z7W7"/>
<dbReference type="Pfam" id="PF04773">
    <property type="entry name" value="FecR"/>
    <property type="match status" value="1"/>
</dbReference>
<feature type="domain" description="FecR protein" evidence="1">
    <location>
        <begin position="139"/>
        <end position="231"/>
    </location>
</feature>
<protein>
    <submittedName>
        <fullName evidence="3">FecR family protein</fullName>
    </submittedName>
</protein>
<dbReference type="InterPro" id="IPR032508">
    <property type="entry name" value="FecR_C"/>
</dbReference>
<dbReference type="InterPro" id="IPR012373">
    <property type="entry name" value="Ferrdict_sens_TM"/>
</dbReference>
<evidence type="ECO:0000313" key="4">
    <source>
        <dbReference type="Proteomes" id="UP000184609"/>
    </source>
</evidence>
<evidence type="ECO:0000313" key="3">
    <source>
        <dbReference type="EMBL" id="SHO60965.1"/>
    </source>
</evidence>
<feature type="domain" description="Protein FecR C-terminal" evidence="2">
    <location>
        <begin position="281"/>
        <end position="348"/>
    </location>
</feature>
<sequence>MNPEILKKFFNGKANPDEVHQLLIWINSPEGQKELEGLLEGYEEDFDLNEADSLRMKQTILQKINLPKPEKIEIETHSISDKEVKGVFSSTSTKGLKVALVACVSLFLVWMYAIKLDVFENHAKEELTTELVNFVERSVPKGQKLKIILGDGSEVHLNTESSIRFPEKFSSDQREVFLEGEAFFDVKPDPNRPFIVHTKSLQTRVLGTSFTVKEIEGNPAGMVAVLTGKVQVSIQDAATGFDVRKVNLEPMDAASFDFKNKSLLKKRVDYDDVFAWKDNVISFKNATFKEVTSRLESWYGVEFSISEDFNAKKDYSGKFENQSLEEVLIGLSFIYDFNYKIKDNRILISKN</sequence>
<keyword evidence="4" id="KW-1185">Reference proteome</keyword>
<dbReference type="PANTHER" id="PTHR30273">
    <property type="entry name" value="PERIPLASMIC SIGNAL SENSOR AND SIGMA FACTOR ACTIVATOR FECR-RELATED"/>
    <property type="match status" value="1"/>
</dbReference>
<dbReference type="PIRSF" id="PIRSF018266">
    <property type="entry name" value="FecR"/>
    <property type="match status" value="1"/>
</dbReference>
<dbReference type="Gene3D" id="2.60.120.1440">
    <property type="match status" value="1"/>
</dbReference>
<dbReference type="Proteomes" id="UP000184609">
    <property type="component" value="Unassembled WGS sequence"/>
</dbReference>
<dbReference type="InterPro" id="IPR006860">
    <property type="entry name" value="FecR"/>
</dbReference>
<dbReference type="RefSeq" id="WP_073570750.1">
    <property type="nucleotide sequence ID" value="NZ_FRXN01000001.1"/>
</dbReference>
<name>A0A1M7Z7W7_9BACT</name>
<accession>A0A1M7Z7W7</accession>
<dbReference type="OrthoDB" id="1099916at2"/>
<dbReference type="Gene3D" id="3.55.50.30">
    <property type="match status" value="1"/>
</dbReference>
<proteinExistence type="predicted"/>
<dbReference type="Pfam" id="PF16344">
    <property type="entry name" value="FecR_C"/>
    <property type="match status" value="1"/>
</dbReference>
<reference evidence="4" key="1">
    <citation type="submission" date="2016-12" db="EMBL/GenBank/DDBJ databases">
        <authorList>
            <person name="Varghese N."/>
            <person name="Submissions S."/>
        </authorList>
    </citation>
    <scope>NUCLEOTIDE SEQUENCE [LARGE SCALE GENOMIC DNA]</scope>
    <source>
        <strain evidence="4">DSM 25035</strain>
    </source>
</reference>